<dbReference type="EMBL" id="CAJRST010007779">
    <property type="protein sequence ID" value="CAG5896727.1"/>
    <property type="molecule type" value="Genomic_DNA"/>
</dbReference>
<protein>
    <submittedName>
        <fullName evidence="1">(Atlantic silverside) hypothetical protein</fullName>
    </submittedName>
</protein>
<organism evidence="1 2">
    <name type="scientific">Menidia menidia</name>
    <name type="common">Atlantic silverside</name>
    <dbReference type="NCBI Taxonomy" id="238744"/>
    <lineage>
        <taxon>Eukaryota</taxon>
        <taxon>Metazoa</taxon>
        <taxon>Chordata</taxon>
        <taxon>Craniata</taxon>
        <taxon>Vertebrata</taxon>
        <taxon>Euteleostomi</taxon>
        <taxon>Actinopterygii</taxon>
        <taxon>Neopterygii</taxon>
        <taxon>Teleostei</taxon>
        <taxon>Neoteleostei</taxon>
        <taxon>Acanthomorphata</taxon>
        <taxon>Ovalentaria</taxon>
        <taxon>Atherinomorphae</taxon>
        <taxon>Atheriniformes</taxon>
        <taxon>Atherinopsidae</taxon>
        <taxon>Menidiinae</taxon>
        <taxon>Menidia</taxon>
    </lineage>
</organism>
<reference evidence="1" key="1">
    <citation type="submission" date="2021-05" db="EMBL/GenBank/DDBJ databases">
        <authorList>
            <person name="Tigano A."/>
        </authorList>
    </citation>
    <scope>NUCLEOTIDE SEQUENCE</scope>
</reference>
<accession>A0A8S4AVM0</accession>
<evidence type="ECO:0000313" key="1">
    <source>
        <dbReference type="EMBL" id="CAG5896727.1"/>
    </source>
</evidence>
<dbReference type="AlphaFoldDB" id="A0A8S4AVM0"/>
<comment type="caution">
    <text evidence="1">The sequence shown here is derived from an EMBL/GenBank/DDBJ whole genome shotgun (WGS) entry which is preliminary data.</text>
</comment>
<name>A0A8S4AVM0_9TELE</name>
<proteinExistence type="predicted"/>
<evidence type="ECO:0000313" key="2">
    <source>
        <dbReference type="Proteomes" id="UP000677803"/>
    </source>
</evidence>
<keyword evidence="2" id="KW-1185">Reference proteome</keyword>
<dbReference type="Proteomes" id="UP000677803">
    <property type="component" value="Unassembled WGS sequence"/>
</dbReference>
<sequence length="127" mass="14524">MPRRPPERQIPSRQPDQIFNSAARYRDKMTVYCYKMCMDHRNVKQRGVIPGKSRPHLRDIQYDLLAIGHGQPASCDFRHRQGVPSDVIIARKKERKNPATQQQELQLLGNVALSGQKQVGPTVAQHS</sequence>
<gene>
    <name evidence="1" type="ORF">MMEN_LOCUS7797</name>
</gene>